<keyword evidence="8 10" id="KW-1133">Transmembrane helix</keyword>
<dbReference type="STRING" id="332977.SAMN05421740_102352"/>
<feature type="domain" description="ABC transporter" evidence="11">
    <location>
        <begin position="484"/>
        <end position="719"/>
    </location>
</feature>
<keyword evidence="6" id="KW-0378">Hydrolase</keyword>
<dbReference type="InterPro" id="IPR036640">
    <property type="entry name" value="ABC1_TM_sf"/>
</dbReference>
<evidence type="ECO:0000259" key="11">
    <source>
        <dbReference type="PROSITE" id="PS50893"/>
    </source>
</evidence>
<dbReference type="InterPro" id="IPR027417">
    <property type="entry name" value="P-loop_NTPase"/>
</dbReference>
<accession>A0A1H7IXD7</accession>
<dbReference type="InterPro" id="IPR039421">
    <property type="entry name" value="Type_1_exporter"/>
</dbReference>
<evidence type="ECO:0000256" key="2">
    <source>
        <dbReference type="ARBA" id="ARBA00022448"/>
    </source>
</evidence>
<feature type="domain" description="Peptidase C39" evidence="13">
    <location>
        <begin position="9"/>
        <end position="128"/>
    </location>
</feature>
<dbReference type="PROSITE" id="PS50929">
    <property type="entry name" value="ABC_TM1F"/>
    <property type="match status" value="1"/>
</dbReference>
<evidence type="ECO:0000256" key="4">
    <source>
        <dbReference type="ARBA" id="ARBA00022692"/>
    </source>
</evidence>
<feature type="transmembrane region" description="Helical" evidence="10">
    <location>
        <begin position="167"/>
        <end position="184"/>
    </location>
</feature>
<dbReference type="GO" id="GO:0008233">
    <property type="term" value="F:peptidase activity"/>
    <property type="evidence" value="ECO:0007669"/>
    <property type="project" value="InterPro"/>
</dbReference>
<dbReference type="SUPFAM" id="SSF90123">
    <property type="entry name" value="ABC transporter transmembrane region"/>
    <property type="match status" value="1"/>
</dbReference>
<dbReference type="GO" id="GO:0016887">
    <property type="term" value="F:ATP hydrolysis activity"/>
    <property type="evidence" value="ECO:0007669"/>
    <property type="project" value="InterPro"/>
</dbReference>
<dbReference type="SUPFAM" id="SSF52540">
    <property type="entry name" value="P-loop containing nucleoside triphosphate hydrolases"/>
    <property type="match status" value="1"/>
</dbReference>
<evidence type="ECO:0000256" key="3">
    <source>
        <dbReference type="ARBA" id="ARBA00022475"/>
    </source>
</evidence>
<dbReference type="AlphaFoldDB" id="A0A1H7IXD7"/>
<evidence type="ECO:0000256" key="7">
    <source>
        <dbReference type="ARBA" id="ARBA00022840"/>
    </source>
</evidence>
<proteinExistence type="predicted"/>
<keyword evidence="9 10" id="KW-0472">Membrane</keyword>
<evidence type="ECO:0000259" key="13">
    <source>
        <dbReference type="PROSITE" id="PS50990"/>
    </source>
</evidence>
<dbReference type="PROSITE" id="PS50893">
    <property type="entry name" value="ABC_TRANSPORTER_2"/>
    <property type="match status" value="1"/>
</dbReference>
<dbReference type="GO" id="GO:0015421">
    <property type="term" value="F:ABC-type oligopeptide transporter activity"/>
    <property type="evidence" value="ECO:0007669"/>
    <property type="project" value="TreeGrafter"/>
</dbReference>
<dbReference type="Gene3D" id="3.40.50.300">
    <property type="entry name" value="P-loop containing nucleotide triphosphate hydrolases"/>
    <property type="match status" value="1"/>
</dbReference>
<evidence type="ECO:0000256" key="5">
    <source>
        <dbReference type="ARBA" id="ARBA00022741"/>
    </source>
</evidence>
<feature type="transmembrane region" description="Helical" evidence="10">
    <location>
        <begin position="204"/>
        <end position="229"/>
    </location>
</feature>
<dbReference type="PANTHER" id="PTHR43394">
    <property type="entry name" value="ATP-DEPENDENT PERMEASE MDL1, MITOCHONDRIAL"/>
    <property type="match status" value="1"/>
</dbReference>
<dbReference type="CDD" id="cd18571">
    <property type="entry name" value="ABC_6TM_peptidase_like"/>
    <property type="match status" value="1"/>
</dbReference>
<dbReference type="InterPro" id="IPR003439">
    <property type="entry name" value="ABC_transporter-like_ATP-bd"/>
</dbReference>
<dbReference type="EMBL" id="FNZR01000002">
    <property type="protein sequence ID" value="SEK65475.1"/>
    <property type="molecule type" value="Genomic_DNA"/>
</dbReference>
<feature type="domain" description="ABC transmembrane type-1" evidence="12">
    <location>
        <begin position="171"/>
        <end position="450"/>
    </location>
</feature>
<dbReference type="Gene3D" id="3.90.70.10">
    <property type="entry name" value="Cysteine proteinases"/>
    <property type="match status" value="1"/>
</dbReference>
<dbReference type="Proteomes" id="UP000198916">
    <property type="component" value="Unassembled WGS sequence"/>
</dbReference>
<dbReference type="InterPro" id="IPR011527">
    <property type="entry name" value="ABC1_TM_dom"/>
</dbReference>
<protein>
    <submittedName>
        <fullName evidence="14">ATP-binding cassette, subfamily B</fullName>
    </submittedName>
</protein>
<dbReference type="InterPro" id="IPR005074">
    <property type="entry name" value="Peptidase_C39"/>
</dbReference>
<feature type="transmembrane region" description="Helical" evidence="10">
    <location>
        <begin position="278"/>
        <end position="299"/>
    </location>
</feature>
<evidence type="ECO:0000256" key="9">
    <source>
        <dbReference type="ARBA" id="ARBA00023136"/>
    </source>
</evidence>
<organism evidence="14 15">
    <name type="scientific">Parapedobacter koreensis</name>
    <dbReference type="NCBI Taxonomy" id="332977"/>
    <lineage>
        <taxon>Bacteria</taxon>
        <taxon>Pseudomonadati</taxon>
        <taxon>Bacteroidota</taxon>
        <taxon>Sphingobacteriia</taxon>
        <taxon>Sphingobacteriales</taxon>
        <taxon>Sphingobacteriaceae</taxon>
        <taxon>Parapedobacter</taxon>
    </lineage>
</organism>
<dbReference type="PROSITE" id="PS00211">
    <property type="entry name" value="ABC_TRANSPORTER_1"/>
    <property type="match status" value="1"/>
</dbReference>
<dbReference type="FunFam" id="3.40.50.300:FF:000221">
    <property type="entry name" value="Multidrug ABC transporter ATP-binding protein"/>
    <property type="match status" value="1"/>
</dbReference>
<dbReference type="GO" id="GO:0005886">
    <property type="term" value="C:plasma membrane"/>
    <property type="evidence" value="ECO:0007669"/>
    <property type="project" value="UniProtKB-SubCell"/>
</dbReference>
<dbReference type="GO" id="GO:0005524">
    <property type="term" value="F:ATP binding"/>
    <property type="evidence" value="ECO:0007669"/>
    <property type="project" value="UniProtKB-KW"/>
</dbReference>
<dbReference type="InterPro" id="IPR017871">
    <property type="entry name" value="ABC_transporter-like_CS"/>
</dbReference>
<evidence type="ECO:0000313" key="15">
    <source>
        <dbReference type="Proteomes" id="UP000198916"/>
    </source>
</evidence>
<feature type="transmembrane region" description="Helical" evidence="10">
    <location>
        <begin position="305"/>
        <end position="326"/>
    </location>
</feature>
<name>A0A1H7IXD7_9SPHI</name>
<gene>
    <name evidence="14" type="ORF">SAMN05421740_102352</name>
</gene>
<evidence type="ECO:0000313" key="14">
    <source>
        <dbReference type="EMBL" id="SEK65475.1"/>
    </source>
</evidence>
<dbReference type="Gene3D" id="1.20.1560.10">
    <property type="entry name" value="ABC transporter type 1, transmembrane domain"/>
    <property type="match status" value="1"/>
</dbReference>
<dbReference type="GO" id="GO:0006508">
    <property type="term" value="P:proteolysis"/>
    <property type="evidence" value="ECO:0007669"/>
    <property type="project" value="InterPro"/>
</dbReference>
<keyword evidence="4 10" id="KW-0812">Transmembrane</keyword>
<evidence type="ECO:0000256" key="1">
    <source>
        <dbReference type="ARBA" id="ARBA00004651"/>
    </source>
</evidence>
<keyword evidence="3" id="KW-1003">Cell membrane</keyword>
<keyword evidence="15" id="KW-1185">Reference proteome</keyword>
<dbReference type="Pfam" id="PF03412">
    <property type="entry name" value="Peptidase_C39"/>
    <property type="match status" value="1"/>
</dbReference>
<evidence type="ECO:0000256" key="8">
    <source>
        <dbReference type="ARBA" id="ARBA00022989"/>
    </source>
</evidence>
<dbReference type="SMART" id="SM00382">
    <property type="entry name" value="AAA"/>
    <property type="match status" value="1"/>
</dbReference>
<dbReference type="PANTHER" id="PTHR43394:SF1">
    <property type="entry name" value="ATP-BINDING CASSETTE SUB-FAMILY B MEMBER 10, MITOCHONDRIAL"/>
    <property type="match status" value="1"/>
</dbReference>
<evidence type="ECO:0000259" key="12">
    <source>
        <dbReference type="PROSITE" id="PS50929"/>
    </source>
</evidence>
<dbReference type="PROSITE" id="PS50990">
    <property type="entry name" value="PEPTIDASE_C39"/>
    <property type="match status" value="1"/>
</dbReference>
<keyword evidence="5" id="KW-0547">Nucleotide-binding</keyword>
<reference evidence="15" key="1">
    <citation type="submission" date="2016-10" db="EMBL/GenBank/DDBJ databases">
        <authorList>
            <person name="Varghese N."/>
            <person name="Submissions S."/>
        </authorList>
    </citation>
    <scope>NUCLEOTIDE SEQUENCE [LARGE SCALE GENOMIC DNA]</scope>
    <source>
        <strain evidence="15">Jip14</strain>
    </source>
</reference>
<keyword evidence="7 14" id="KW-0067">ATP-binding</keyword>
<sequence length="725" mass="83041">MKSFPFYEQQDQMDCGATCLRMISKCFGRSIGIQRIRKLSSMTDSGVNMLGLSEAAEKLGFRSLGLRLTIEQLPEISLPCILHWKQNHFVILYRIKNNRYFIADPGIGKVNLSEKEFTDNWYPDNDQRYGLVLILSPRPEFYSQQGDDDNAMKWKTILLYFYEYRKLFVQLILGVIIGSSLQLVTPFLTQSVVDIGINTNNLNFIYLVLIAQLMLFIGQSSITFIRSWILLHISTRINISILTDLLIKLMKLPMEFFSTKTTGDIMQRMQDQERIETFLTSSTLNTLFSFVNLVVFGIVLAFYHLGIFVVFAASSVLYTGWILLFMKRRRELDYRNFTIASDNQTNVVEIVSSIQEIKLNNFERQKRWSWENIQARLFRFKVKSLALSQYQESGAMAIEQLKNILIIFISARAVIDGELSLGTMMAIQYIVGMVSNPIQQLLGFIHYYQDAKISLERINEIYQEPDEEPAENDLLTQLPHDRSITFKSVIFRYPGAGNEPVLSDIDLVFPGGKTTAIVGMSGSGKTTVLKLILRFFMPEKGELYVGNIKQKNISFSTWRNDCGVVMQDGFIFADTIENNIIVGKEPDRERLELALKIANLTEFIDEQPFGLKTRIGIAGKGISQGQRQRILIARAVYKDPHYIILDEATNSLDAKNERIIIENLKNFFENRTVIIVAHRLSTVSYADNIVVLSNGRVIEQGTHQDLVNKRGQYYNLVRNQLELGN</sequence>
<dbReference type="CDD" id="cd02418">
    <property type="entry name" value="Peptidase_C39B"/>
    <property type="match status" value="1"/>
</dbReference>
<dbReference type="OrthoDB" id="9760358at2"/>
<dbReference type="InterPro" id="IPR003593">
    <property type="entry name" value="AAA+_ATPase"/>
</dbReference>
<evidence type="ECO:0000256" key="10">
    <source>
        <dbReference type="SAM" id="Phobius"/>
    </source>
</evidence>
<evidence type="ECO:0000256" key="6">
    <source>
        <dbReference type="ARBA" id="ARBA00022801"/>
    </source>
</evidence>
<keyword evidence="2" id="KW-0813">Transport</keyword>
<dbReference type="RefSeq" id="WP_090603496.1">
    <property type="nucleotide sequence ID" value="NZ_FNZR01000002.1"/>
</dbReference>
<comment type="subcellular location">
    <subcellularLocation>
        <location evidence="1">Cell membrane</location>
        <topology evidence="1">Multi-pass membrane protein</topology>
    </subcellularLocation>
</comment>
<dbReference type="Pfam" id="PF00005">
    <property type="entry name" value="ABC_tran"/>
    <property type="match status" value="1"/>
</dbReference>
<dbReference type="Pfam" id="PF00664">
    <property type="entry name" value="ABC_membrane"/>
    <property type="match status" value="1"/>
</dbReference>